<dbReference type="Pfam" id="PF11704">
    <property type="entry name" value="Folliculin"/>
    <property type="match status" value="1"/>
</dbReference>
<dbReference type="GO" id="GO:0006914">
    <property type="term" value="P:autophagy"/>
    <property type="evidence" value="ECO:0007669"/>
    <property type="project" value="UniProtKB-KW"/>
</dbReference>
<dbReference type="InterPro" id="IPR037520">
    <property type="entry name" value="Folliculin/SMCR8_longin"/>
</dbReference>
<protein>
    <recommendedName>
        <fullName evidence="7">UDENN FLCN/SMCR8-type domain-containing protein</fullName>
    </recommendedName>
</protein>
<dbReference type="GO" id="GO:0005096">
    <property type="term" value="F:GTPase activator activity"/>
    <property type="evidence" value="ECO:0007669"/>
    <property type="project" value="InterPro"/>
</dbReference>
<gene>
    <name evidence="8" type="ORF">P4O66_021257</name>
</gene>
<feature type="region of interest" description="Disordered" evidence="6">
    <location>
        <begin position="232"/>
        <end position="322"/>
    </location>
</feature>
<dbReference type="GO" id="GO:0005085">
    <property type="term" value="F:guanyl-nucleotide exchange factor activity"/>
    <property type="evidence" value="ECO:0007669"/>
    <property type="project" value="UniProtKB-KW"/>
</dbReference>
<feature type="domain" description="UDENN FLCN/SMCR8-type" evidence="7">
    <location>
        <begin position="61"/>
        <end position="994"/>
    </location>
</feature>
<keyword evidence="4" id="KW-0072">Autophagy</keyword>
<keyword evidence="3" id="KW-0344">Guanine-nucleotide releasing factor</keyword>
<evidence type="ECO:0000256" key="2">
    <source>
        <dbReference type="ARBA" id="ARBA00022490"/>
    </source>
</evidence>
<feature type="region of interest" description="Disordered" evidence="6">
    <location>
        <begin position="548"/>
        <end position="568"/>
    </location>
</feature>
<keyword evidence="2" id="KW-0963">Cytoplasm</keyword>
<dbReference type="InterPro" id="IPR037521">
    <property type="entry name" value="FLCN/SMCR8_DENN"/>
</dbReference>
<dbReference type="Proteomes" id="UP001239994">
    <property type="component" value="Unassembled WGS sequence"/>
</dbReference>
<evidence type="ECO:0000256" key="4">
    <source>
        <dbReference type="ARBA" id="ARBA00023006"/>
    </source>
</evidence>
<keyword evidence="9" id="KW-1185">Reference proteome</keyword>
<sequence length="1017" mass="114454">VIDLCVYVYVYNYDNTMIGSPDLLAFTTDFREIPPDSFALPEELSVPLYPQAGETSPWSKISKVKFDKDFILISEFSEQVGPQPVLTIPDESKACGSFNLNDFSLRIMSMDYQTSFSSAGDSGCPKLNFVEDSKVVLGDSREGAFAYVHHLTLYDLEARGFVRPFCIAYVSSEEDKIMHNFSHLSDEFSKVSECLKTGNRKNFANELDRKLRDLEYTRLVLLREISRDSRSNISGRENHEGLETKNEGSMRQKQKMEEKGNSRLLLMTEEEKPKERDSCGSLIEGAEANNRMSWPDKGNRESDSSSDVESNGAAGGQTDSLESGEGLKQLEAIEENQSTRCHAVLWPNKHIELDSIEKAIQEHRSLLKQVTSYPTRKLQDPEFLPYEPDDAPLSLELDLDCIVHSEVPVPGMENDIFMPRSSHTPQLLSMNLCQRFDKCLKNLEELCDEYFLCQALKQLHSIERNLRGDLSYLFGYQITQNLLQHLSSTKFLFEGPCDLETKADQQPEVRSLPLPHPSQLQSEPISLDAYTSCVEMVPIKLEVSRNGQPLTETNSVPASPWVDPPQTQDLPVRGDCDDEEVASMPRKDSVSSGESIEVLGTEKSFKTQGPPVTMEAVPQRPPLFPATVLEGWRRRVVACRTNSEDSIEVLSTTDSIILEDLRAFCPSAIHEEIPEQEREEQDKMPGQQEKAVEEHMCNTEDIVPGEGQKCQSVPGTLTIFLNPPDPDLNFVLTKVNMDSCTITGSLFPVDKVGSLPEGPCQLAHDDLSDCTTSTTSETSVSLGPHRERSSGRNLRKWARLGRDALHFLHHFPFALHAVYSLLSGRTLVVLGSEEAAVKRWVRALAIYIPRLGGYKQSIQPWTSEPLQIADLLTWKLVGFNRMAFPTVPSIPLCLGRYSRYLSVLDVDQRSLRCPAYRGSLICPLVESKIIHGETYFLHTQAVISRLVTKAFLLTFSHGLHHPTSRNESDRAERFRCDLHDNDMKILLFLSELIRLHLTQTAPTVLQFSYTASTLFKV</sequence>
<evidence type="ECO:0000256" key="1">
    <source>
        <dbReference type="ARBA" id="ARBA00004496"/>
    </source>
</evidence>
<dbReference type="PANTHER" id="PTHR31334:SF1">
    <property type="entry name" value="GUANINE NUCLEOTIDE EXCHANGE PROTEIN SMCR8"/>
    <property type="match status" value="1"/>
</dbReference>
<evidence type="ECO:0000256" key="3">
    <source>
        <dbReference type="ARBA" id="ARBA00022658"/>
    </source>
</evidence>
<dbReference type="EMBL" id="JAROKS010000006">
    <property type="protein sequence ID" value="KAK1802715.1"/>
    <property type="molecule type" value="Genomic_DNA"/>
</dbReference>
<organism evidence="8 9">
    <name type="scientific">Electrophorus voltai</name>
    <dbReference type="NCBI Taxonomy" id="2609070"/>
    <lineage>
        <taxon>Eukaryota</taxon>
        <taxon>Metazoa</taxon>
        <taxon>Chordata</taxon>
        <taxon>Craniata</taxon>
        <taxon>Vertebrata</taxon>
        <taxon>Euteleostomi</taxon>
        <taxon>Actinopterygii</taxon>
        <taxon>Neopterygii</taxon>
        <taxon>Teleostei</taxon>
        <taxon>Ostariophysi</taxon>
        <taxon>Gymnotiformes</taxon>
        <taxon>Gymnotoidei</taxon>
        <taxon>Gymnotidae</taxon>
        <taxon>Electrophorus</taxon>
    </lineage>
</organism>
<feature type="compositionally biased region" description="Basic and acidic residues" evidence="6">
    <location>
        <begin position="269"/>
        <end position="278"/>
    </location>
</feature>
<evidence type="ECO:0000256" key="5">
    <source>
        <dbReference type="ARBA" id="ARBA00038137"/>
    </source>
</evidence>
<name>A0AAD8ZSJ4_9TELE</name>
<comment type="subcellular location">
    <subcellularLocation>
        <location evidence="1">Cytoplasm</location>
    </subcellularLocation>
</comment>
<comment type="similarity">
    <text evidence="5">Belongs to the SMCR8 family.</text>
</comment>
<proteinExistence type="inferred from homology"/>
<evidence type="ECO:0000313" key="9">
    <source>
        <dbReference type="Proteomes" id="UP001239994"/>
    </source>
</evidence>
<feature type="compositionally biased region" description="Basic and acidic residues" evidence="6">
    <location>
        <begin position="232"/>
        <end position="261"/>
    </location>
</feature>
<feature type="compositionally biased region" description="Polar residues" evidence="6">
    <location>
        <begin position="548"/>
        <end position="557"/>
    </location>
</feature>
<evidence type="ECO:0000259" key="7">
    <source>
        <dbReference type="PROSITE" id="PS51834"/>
    </source>
</evidence>
<comment type="caution">
    <text evidence="8">The sequence shown here is derived from an EMBL/GenBank/DDBJ whole genome shotgun (WGS) entry which is preliminary data.</text>
</comment>
<evidence type="ECO:0000256" key="6">
    <source>
        <dbReference type="SAM" id="MobiDB-lite"/>
    </source>
</evidence>
<dbReference type="AlphaFoldDB" id="A0AAD8ZSJ4"/>
<reference evidence="8" key="1">
    <citation type="submission" date="2023-03" db="EMBL/GenBank/DDBJ databases">
        <title>Electrophorus voltai genome.</title>
        <authorList>
            <person name="Bian C."/>
        </authorList>
    </citation>
    <scope>NUCLEOTIDE SEQUENCE</scope>
    <source>
        <strain evidence="8">CB-2022</strain>
        <tissue evidence="8">Muscle</tissue>
    </source>
</reference>
<feature type="non-terminal residue" evidence="8">
    <location>
        <position position="1"/>
    </location>
</feature>
<evidence type="ECO:0000313" key="8">
    <source>
        <dbReference type="EMBL" id="KAK1802715.1"/>
    </source>
</evidence>
<dbReference type="PROSITE" id="PS51834">
    <property type="entry name" value="DENN_FLCN_SMCR8"/>
    <property type="match status" value="1"/>
</dbReference>
<accession>A0AAD8ZSJ4</accession>
<dbReference type="PANTHER" id="PTHR31334">
    <property type="entry name" value="SMITH-MAGENIS SYNDROME REGION GENE 8 PROTEIN"/>
    <property type="match status" value="1"/>
</dbReference>
<dbReference type="GO" id="GO:0005737">
    <property type="term" value="C:cytoplasm"/>
    <property type="evidence" value="ECO:0007669"/>
    <property type="project" value="UniProtKB-SubCell"/>
</dbReference>
<dbReference type="GO" id="GO:0032045">
    <property type="term" value="C:guanyl-nucleotide exchange factor complex"/>
    <property type="evidence" value="ECO:0007669"/>
    <property type="project" value="TreeGrafter"/>
</dbReference>